<sequence>MPFRREKRRDMSATVRARPTKMTTIPTMFRLIDHCVARSTSIPYESVPHDPARYLAQASKLTVAKKYLHRRWSLALGGQTALYRDTLPNDARILWLYTGKANFGDATMDMAGRSLLRGTGVKVDLLTLPKLRPLFEEDDVFVNVFDRVEDALARDYDAVLLNEFNLPSIRLKRKHFRHLPFACLFGYFYGPDRNQTQFSFAAINDVFGLGLTPARLHALAQPYLGCSDPTERSVDALVPETPYLCIAVGGIEPRRTYDRWPELLCALDAADDLDVPPSVLLLGSDNGRDAADAIGRHTYARFTVRSLVGKLSLLQSRAVIARSAGFVGCDGGLMHVAHTTDAGSVTLFAHAEPMHLRLTPSCKSIGIQSSGAVSDIDVDTVVSALRTKLGTVADYVV</sequence>
<reference evidence="1 2" key="1">
    <citation type="submission" date="2018-03" db="EMBL/GenBank/DDBJ databases">
        <authorList>
            <person name="Keele B.F."/>
        </authorList>
    </citation>
    <scope>NUCLEOTIDE SEQUENCE [LARGE SCALE GENOMIC DNA]</scope>
    <source>
        <strain evidence="1 2">AU19729</strain>
    </source>
</reference>
<evidence type="ECO:0000313" key="2">
    <source>
        <dbReference type="Proteomes" id="UP000238982"/>
    </source>
</evidence>
<dbReference type="Proteomes" id="UP000238982">
    <property type="component" value="Unassembled WGS sequence"/>
</dbReference>
<comment type="caution">
    <text evidence="1">The sequence shown here is derived from an EMBL/GenBank/DDBJ whole genome shotgun (WGS) entry which is preliminary data.</text>
</comment>
<dbReference type="RefSeq" id="WP_105797405.1">
    <property type="nucleotide sequence ID" value="NZ_JAHPLO010000065.1"/>
</dbReference>
<name>A0A2S9MUX3_9BURK</name>
<organism evidence="1 2">
    <name type="scientific">Burkholderia multivorans</name>
    <dbReference type="NCBI Taxonomy" id="87883"/>
    <lineage>
        <taxon>Bacteria</taxon>
        <taxon>Pseudomonadati</taxon>
        <taxon>Pseudomonadota</taxon>
        <taxon>Betaproteobacteria</taxon>
        <taxon>Burkholderiales</taxon>
        <taxon>Burkholderiaceae</taxon>
        <taxon>Burkholderia</taxon>
        <taxon>Burkholderia cepacia complex</taxon>
    </lineage>
</organism>
<dbReference type="SUPFAM" id="SSF53756">
    <property type="entry name" value="UDP-Glycosyltransferase/glycogen phosphorylase"/>
    <property type="match status" value="1"/>
</dbReference>
<protein>
    <submittedName>
        <fullName evidence="1">Heptosyltransferase</fullName>
    </submittedName>
</protein>
<keyword evidence="1" id="KW-0808">Transferase</keyword>
<dbReference type="AlphaFoldDB" id="A0A2S9MUX3"/>
<dbReference type="EMBL" id="PVGH01000040">
    <property type="protein sequence ID" value="PRF63005.1"/>
    <property type="molecule type" value="Genomic_DNA"/>
</dbReference>
<evidence type="ECO:0000313" key="1">
    <source>
        <dbReference type="EMBL" id="PRF63005.1"/>
    </source>
</evidence>
<dbReference type="InterPro" id="IPR002201">
    <property type="entry name" value="Glyco_trans_9"/>
</dbReference>
<dbReference type="Gene3D" id="3.40.50.2000">
    <property type="entry name" value="Glycogen Phosphorylase B"/>
    <property type="match status" value="1"/>
</dbReference>
<dbReference type="GO" id="GO:0016757">
    <property type="term" value="F:glycosyltransferase activity"/>
    <property type="evidence" value="ECO:0007669"/>
    <property type="project" value="InterPro"/>
</dbReference>
<gene>
    <name evidence="1" type="ORF">C6Q15_08730</name>
</gene>
<proteinExistence type="predicted"/>
<dbReference type="Pfam" id="PF01075">
    <property type="entry name" value="Glyco_transf_9"/>
    <property type="match status" value="1"/>
</dbReference>
<accession>A0A2S9MUX3</accession>